<dbReference type="InterPro" id="IPR002616">
    <property type="entry name" value="tRNA_ribo_trans-like"/>
</dbReference>
<keyword evidence="4" id="KW-0479">Metal-binding</keyword>
<name>A0ABN8XBY7_9BACT</name>
<keyword evidence="3 4" id="KW-0819">tRNA processing</keyword>
<dbReference type="Pfam" id="PF01702">
    <property type="entry name" value="TGT"/>
    <property type="match status" value="1"/>
</dbReference>
<dbReference type="SUPFAM" id="SSF51713">
    <property type="entry name" value="tRNA-guanine transglycosylase"/>
    <property type="match status" value="1"/>
</dbReference>
<comment type="caution">
    <text evidence="4">Lacks conserved residue(s) required for the propagation of feature annotation.</text>
</comment>
<keyword evidence="2 4" id="KW-0808">Transferase</keyword>
<dbReference type="NCBIfam" id="TIGR00449">
    <property type="entry name" value="tgt_general"/>
    <property type="match status" value="1"/>
</dbReference>
<comment type="cofactor">
    <cofactor evidence="4">
        <name>Zn(2+)</name>
        <dbReference type="ChEBI" id="CHEBI:29105"/>
    </cofactor>
    <text evidence="4">Binds 1 zinc ion per subunit.</text>
</comment>
<dbReference type="InterPro" id="IPR004803">
    <property type="entry name" value="TGT"/>
</dbReference>
<evidence type="ECO:0000256" key="4">
    <source>
        <dbReference type="HAMAP-Rule" id="MF_00168"/>
    </source>
</evidence>
<feature type="binding site" evidence="4">
    <location>
        <position position="319"/>
    </location>
    <ligand>
        <name>Zn(2+)</name>
        <dbReference type="ChEBI" id="CHEBI:29105"/>
    </ligand>
</feature>
<dbReference type="InterPro" id="IPR050076">
    <property type="entry name" value="ArchSynthase1/Queuine_TRR"/>
</dbReference>
<comment type="pathway">
    <text evidence="4">tRNA modification; tRNA-queuosine biosynthesis.</text>
</comment>
<sequence>MVMKFEVIKKVEGSKARLGRLFTPHGEVSTPCFMPVGTAATVRAVFPKDLEKDGVQMVLANVYHLILRPGIQIIKEAGGLHKFMGWEGAILTDSGGFQVFSLSSFCKILPEGVRFKSPIDGSSLLLTPESVIDAQMELGADIVMSLDHCPPWPSKEKDLVEATRRTIGWAKMGKERWEKHWGTKMVERSTNPMLFGIVQGGTKKELRQDCFEELLKIGFDGFAIGGLSVGEPQEESLKTIEALSPFMDSSYPKYVMGMGHPWQIIQMVDLGIDLFDCVLPTRLARHGSAYVEEGILHLKNARFKKDGLPIEEKCSCYACRKFSRAYIHHLLKSQEILGIMLLSMHNLSFYNRLMKEMRLSIGNGQWIDMLTRWKNKKITK</sequence>
<dbReference type="PANTHER" id="PTHR46499:SF1">
    <property type="entry name" value="QUEUINE TRNA-RIBOSYLTRANSFERASE"/>
    <property type="match status" value="1"/>
</dbReference>
<organism evidence="6 7">
    <name type="scientific">Candidatus Methylacidiphilum fumarolicum</name>
    <dbReference type="NCBI Taxonomy" id="591154"/>
    <lineage>
        <taxon>Bacteria</taxon>
        <taxon>Pseudomonadati</taxon>
        <taxon>Verrucomicrobiota</taxon>
        <taxon>Methylacidiphilae</taxon>
        <taxon>Methylacidiphilales</taxon>
        <taxon>Methylacidiphilaceae</taxon>
        <taxon>Methylacidiphilum (ex Ratnadevi et al. 2023)</taxon>
    </lineage>
</organism>
<reference evidence="6" key="1">
    <citation type="submission" date="2023-03" db="EMBL/GenBank/DDBJ databases">
        <authorList>
            <person name="Cremers G."/>
            <person name="Picone N."/>
        </authorList>
    </citation>
    <scope>NUCLEOTIDE SEQUENCE</scope>
    <source>
        <strain evidence="6">Sample_alias</strain>
    </source>
</reference>
<keyword evidence="4" id="KW-0862">Zinc</keyword>
<feature type="active site" description="Nucleophile" evidence="4">
    <location>
        <position position="276"/>
    </location>
</feature>
<dbReference type="HAMAP" id="MF_00168">
    <property type="entry name" value="Q_tRNA_Tgt"/>
    <property type="match status" value="1"/>
</dbReference>
<feature type="binding site" evidence="4">
    <location>
        <position position="316"/>
    </location>
    <ligand>
        <name>Zn(2+)</name>
        <dbReference type="ChEBI" id="CHEBI:29105"/>
    </ligand>
</feature>
<keyword evidence="4" id="KW-0671">Queuosine biosynthesis</keyword>
<dbReference type="EMBL" id="OX458932">
    <property type="protein sequence ID" value="CAI9084795.1"/>
    <property type="molecule type" value="Genomic_DNA"/>
</dbReference>
<dbReference type="RefSeq" id="WP_009060341.1">
    <property type="nucleotide sequence ID" value="NZ_JAHXRZ010000003.1"/>
</dbReference>
<feature type="binding site" evidence="4">
    <location>
        <position position="199"/>
    </location>
    <ligand>
        <name>substrate</name>
    </ligand>
</feature>
<evidence type="ECO:0000256" key="3">
    <source>
        <dbReference type="ARBA" id="ARBA00022694"/>
    </source>
</evidence>
<evidence type="ECO:0000259" key="5">
    <source>
        <dbReference type="Pfam" id="PF01702"/>
    </source>
</evidence>
<comment type="subunit">
    <text evidence="4">Homodimer. Within each dimer, one monomer is responsible for RNA recognition and catalysis, while the other monomer binds to the replacement base PreQ1.</text>
</comment>
<feature type="binding site" evidence="4">
    <location>
        <position position="314"/>
    </location>
    <ligand>
        <name>Zn(2+)</name>
        <dbReference type="ChEBI" id="CHEBI:29105"/>
    </ligand>
</feature>
<evidence type="ECO:0000313" key="6">
    <source>
        <dbReference type="EMBL" id="CAI9084795.1"/>
    </source>
</evidence>
<comment type="function">
    <text evidence="4">Catalyzes the base-exchange of a guanine (G) residue with the queuine precursor 7-aminomethyl-7-deazaguanine (PreQ1) at position 34 (anticodon wobble position) in tRNAs with GU(N) anticodons (tRNA-Asp, -Asn, -His and -Tyr). Catalysis occurs through a double-displacement mechanism. The nucleophile active site attacks the C1' of nucleotide 34 to detach the guanine base from the RNA, forming a covalent enzyme-RNA intermediate. The proton acceptor active site deprotonates the incoming PreQ1, allowing a nucleophilic attack on the C1' of the ribose to form the product. After dissociation, two additional enzymatic reactions on the tRNA convert PreQ1 to queuine (Q), resulting in the hypermodified nucleoside queuosine (7-(((4,5-cis-dihydroxy-2-cyclopenten-1-yl)amino)methyl)-7-deazaguanosine).</text>
</comment>
<dbReference type="Proteomes" id="UP001161497">
    <property type="component" value="Chromosome"/>
</dbReference>
<dbReference type="NCBIfam" id="TIGR00430">
    <property type="entry name" value="Q_tRNA_tgt"/>
    <property type="match status" value="1"/>
</dbReference>
<gene>
    <name evidence="4 6" type="primary">tgt</name>
    <name evidence="6" type="ORF">MFUM_0403</name>
</gene>
<feature type="active site" description="Proton acceptor" evidence="4">
    <location>
        <position position="93"/>
    </location>
</feature>
<comment type="catalytic activity">
    <reaction evidence="4">
        <text>7-aminomethyl-7-carbaguanine + guanosine(34) in tRNA = 7-aminomethyl-7-carbaguanosine(34) in tRNA + guanine</text>
        <dbReference type="Rhea" id="RHEA:24104"/>
        <dbReference type="Rhea" id="RHEA-COMP:10341"/>
        <dbReference type="Rhea" id="RHEA-COMP:10342"/>
        <dbReference type="ChEBI" id="CHEBI:16235"/>
        <dbReference type="ChEBI" id="CHEBI:58703"/>
        <dbReference type="ChEBI" id="CHEBI:74269"/>
        <dbReference type="ChEBI" id="CHEBI:82833"/>
        <dbReference type="EC" id="2.4.2.29"/>
    </reaction>
</comment>
<feature type="binding site" evidence="4">
    <location>
        <position position="147"/>
    </location>
    <ligand>
        <name>substrate</name>
    </ligand>
</feature>
<evidence type="ECO:0000313" key="7">
    <source>
        <dbReference type="Proteomes" id="UP001161497"/>
    </source>
</evidence>
<keyword evidence="7" id="KW-1185">Reference proteome</keyword>
<feature type="domain" description="tRNA-guanine(15) transglycosylase-like" evidence="5">
    <location>
        <begin position="15"/>
        <end position="375"/>
    </location>
</feature>
<proteinExistence type="inferred from homology"/>
<dbReference type="GO" id="GO:0016757">
    <property type="term" value="F:glycosyltransferase activity"/>
    <property type="evidence" value="ECO:0007669"/>
    <property type="project" value="UniProtKB-KW"/>
</dbReference>
<feature type="binding site" evidence="4">
    <location>
        <position position="226"/>
    </location>
    <ligand>
        <name>substrate</name>
    </ligand>
</feature>
<comment type="similarity">
    <text evidence="4">Belongs to the queuine tRNA-ribosyltransferase family.</text>
</comment>
<accession>A0ABN8XBY7</accession>
<protein>
    <recommendedName>
        <fullName evidence="4">Queuine tRNA-ribosyltransferase</fullName>
        <ecNumber evidence="4">2.4.2.29</ecNumber>
    </recommendedName>
    <alternativeName>
        <fullName evidence="4">Guanine insertion enzyme</fullName>
    </alternativeName>
    <alternativeName>
        <fullName evidence="4">tRNA-guanine transglycosylase</fullName>
    </alternativeName>
</protein>
<dbReference type="InterPro" id="IPR036511">
    <property type="entry name" value="TGT-like_sf"/>
</dbReference>
<feature type="binding site" evidence="4">
    <location>
        <begin position="93"/>
        <end position="97"/>
    </location>
    <ligand>
        <name>substrate</name>
    </ligand>
</feature>
<dbReference type="EC" id="2.4.2.29" evidence="4"/>
<feature type="binding site" evidence="4">
    <location>
        <position position="345"/>
    </location>
    <ligand>
        <name>Zn(2+)</name>
        <dbReference type="ChEBI" id="CHEBI:29105"/>
    </ligand>
</feature>
<dbReference type="PANTHER" id="PTHR46499">
    <property type="entry name" value="QUEUINE TRNA-RIBOSYLTRANSFERASE"/>
    <property type="match status" value="1"/>
</dbReference>
<evidence type="ECO:0000256" key="2">
    <source>
        <dbReference type="ARBA" id="ARBA00022679"/>
    </source>
</evidence>
<evidence type="ECO:0000256" key="1">
    <source>
        <dbReference type="ARBA" id="ARBA00022676"/>
    </source>
</evidence>
<feature type="region of interest" description="RNA binding; important for wobble base 34 recognition" evidence="4">
    <location>
        <begin position="281"/>
        <end position="285"/>
    </location>
</feature>
<dbReference type="Gene3D" id="3.20.20.105">
    <property type="entry name" value="Queuine tRNA-ribosyltransferase-like"/>
    <property type="match status" value="1"/>
</dbReference>
<keyword evidence="1 4" id="KW-0328">Glycosyltransferase</keyword>